<sequence>MTAFMAIRSLAAGSIGVEDDPTNNGVGTDSIEKRIKFGALGERVSFKPEWKSLFEEAMSNENPNPDRWLPIADKLASTPVAALFNIPSEVGLLFEYKF</sequence>
<dbReference type="EMBL" id="QXJM01000039">
    <property type="protein sequence ID" value="RIE02683.1"/>
    <property type="molecule type" value="Genomic_DNA"/>
</dbReference>
<dbReference type="RefSeq" id="WP_119150721.1">
    <property type="nucleotide sequence ID" value="NZ_QXJM01000039.1"/>
</dbReference>
<evidence type="ECO:0000313" key="2">
    <source>
        <dbReference type="Proteomes" id="UP000266340"/>
    </source>
</evidence>
<accession>A0A398CIY1</accession>
<comment type="caution">
    <text evidence="1">The sequence shown here is derived from an EMBL/GenBank/DDBJ whole genome shotgun (WGS) entry which is preliminary data.</text>
</comment>
<reference evidence="1 2" key="1">
    <citation type="submission" date="2018-09" db="EMBL/GenBank/DDBJ databases">
        <title>Cohnella cavernae sp. nov., isolated from a karst cave.</title>
        <authorList>
            <person name="Zhu H."/>
        </authorList>
    </citation>
    <scope>NUCLEOTIDE SEQUENCE [LARGE SCALE GENOMIC DNA]</scope>
    <source>
        <strain evidence="1 2">K2E09-144</strain>
    </source>
</reference>
<gene>
    <name evidence="1" type="ORF">D3H35_18660</name>
</gene>
<organism evidence="1 2">
    <name type="scientific">Cohnella faecalis</name>
    <dbReference type="NCBI Taxonomy" id="2315694"/>
    <lineage>
        <taxon>Bacteria</taxon>
        <taxon>Bacillati</taxon>
        <taxon>Bacillota</taxon>
        <taxon>Bacilli</taxon>
        <taxon>Bacillales</taxon>
        <taxon>Paenibacillaceae</taxon>
        <taxon>Cohnella</taxon>
    </lineage>
</organism>
<dbReference type="Proteomes" id="UP000266340">
    <property type="component" value="Unassembled WGS sequence"/>
</dbReference>
<keyword evidence="2" id="KW-1185">Reference proteome</keyword>
<protein>
    <submittedName>
        <fullName evidence="1">Uncharacterized protein</fullName>
    </submittedName>
</protein>
<dbReference type="AlphaFoldDB" id="A0A398CIY1"/>
<name>A0A398CIY1_9BACL</name>
<evidence type="ECO:0000313" key="1">
    <source>
        <dbReference type="EMBL" id="RIE02683.1"/>
    </source>
</evidence>
<proteinExistence type="predicted"/>